<reference evidence="1" key="1">
    <citation type="submission" date="2023-05" db="EMBL/GenBank/DDBJ databases">
        <title>Nepenthes gracilis genome sequencing.</title>
        <authorList>
            <person name="Fukushima K."/>
        </authorList>
    </citation>
    <scope>NUCLEOTIDE SEQUENCE</scope>
    <source>
        <strain evidence="1">SING2019-196</strain>
    </source>
</reference>
<protein>
    <submittedName>
        <fullName evidence="1">Uncharacterized protein</fullName>
    </submittedName>
</protein>
<sequence>MEDGAANLYVAAADDGVLVSELEHADYFFGDFGCEMQIVADLHFPEVSTSVDSAAWSLQMILLLGPEWLSGLWNWPCRANVRPGCRFWLDRSGLICAPVMLLLVKTPTAGASFSSSMSAVWSGVLSSFCHDDNAVTADLVPADARLMLLLWLVDM</sequence>
<evidence type="ECO:0000313" key="1">
    <source>
        <dbReference type="EMBL" id="GMH25902.1"/>
    </source>
</evidence>
<name>A0AAD3Y1H9_NEPGR</name>
<proteinExistence type="predicted"/>
<dbReference type="AlphaFoldDB" id="A0AAD3Y1H9"/>
<organism evidence="1 2">
    <name type="scientific">Nepenthes gracilis</name>
    <name type="common">Slender pitcher plant</name>
    <dbReference type="NCBI Taxonomy" id="150966"/>
    <lineage>
        <taxon>Eukaryota</taxon>
        <taxon>Viridiplantae</taxon>
        <taxon>Streptophyta</taxon>
        <taxon>Embryophyta</taxon>
        <taxon>Tracheophyta</taxon>
        <taxon>Spermatophyta</taxon>
        <taxon>Magnoliopsida</taxon>
        <taxon>eudicotyledons</taxon>
        <taxon>Gunneridae</taxon>
        <taxon>Pentapetalae</taxon>
        <taxon>Caryophyllales</taxon>
        <taxon>Nepenthaceae</taxon>
        <taxon>Nepenthes</taxon>
    </lineage>
</organism>
<dbReference type="EMBL" id="BSYO01000030">
    <property type="protein sequence ID" value="GMH25902.1"/>
    <property type="molecule type" value="Genomic_DNA"/>
</dbReference>
<comment type="caution">
    <text evidence="1">The sequence shown here is derived from an EMBL/GenBank/DDBJ whole genome shotgun (WGS) entry which is preliminary data.</text>
</comment>
<evidence type="ECO:0000313" key="2">
    <source>
        <dbReference type="Proteomes" id="UP001279734"/>
    </source>
</evidence>
<accession>A0AAD3Y1H9</accession>
<dbReference type="Proteomes" id="UP001279734">
    <property type="component" value="Unassembled WGS sequence"/>
</dbReference>
<keyword evidence="2" id="KW-1185">Reference proteome</keyword>
<gene>
    <name evidence="1" type="ORF">Nepgr_027745</name>
</gene>